<reference evidence="2" key="1">
    <citation type="journal article" date="2014" name="Int. J. Syst. Evol. Microbiol.">
        <title>Complete genome sequence of Corynebacterium casei LMG S-19264T (=DSM 44701T), isolated from a smear-ripened cheese.</title>
        <authorList>
            <consortium name="US DOE Joint Genome Institute (JGI-PGF)"/>
            <person name="Walter F."/>
            <person name="Albersmeier A."/>
            <person name="Kalinowski J."/>
            <person name="Ruckert C."/>
        </authorList>
    </citation>
    <scope>NUCLEOTIDE SEQUENCE</scope>
    <source>
        <strain evidence="2">JCM 4646</strain>
    </source>
</reference>
<feature type="compositionally biased region" description="Polar residues" evidence="1">
    <location>
        <begin position="84"/>
        <end position="96"/>
    </location>
</feature>
<evidence type="ECO:0000313" key="2">
    <source>
        <dbReference type="EMBL" id="GHH69641.1"/>
    </source>
</evidence>
<accession>A0A919KRQ4</accession>
<dbReference type="AlphaFoldDB" id="A0A919KRQ4"/>
<organism evidence="2 3">
    <name type="scientific">Kitasatospora indigofera</name>
    <dbReference type="NCBI Taxonomy" id="67307"/>
    <lineage>
        <taxon>Bacteria</taxon>
        <taxon>Bacillati</taxon>
        <taxon>Actinomycetota</taxon>
        <taxon>Actinomycetes</taxon>
        <taxon>Kitasatosporales</taxon>
        <taxon>Streptomycetaceae</taxon>
        <taxon>Kitasatospora</taxon>
    </lineage>
</organism>
<feature type="region of interest" description="Disordered" evidence="1">
    <location>
        <begin position="20"/>
        <end position="40"/>
    </location>
</feature>
<evidence type="ECO:0000313" key="3">
    <source>
        <dbReference type="Proteomes" id="UP000617734"/>
    </source>
</evidence>
<evidence type="ECO:0000256" key="1">
    <source>
        <dbReference type="SAM" id="MobiDB-lite"/>
    </source>
</evidence>
<proteinExistence type="predicted"/>
<comment type="caution">
    <text evidence="2">The sequence shown here is derived from an EMBL/GenBank/DDBJ whole genome shotgun (WGS) entry which is preliminary data.</text>
</comment>
<reference evidence="2" key="2">
    <citation type="submission" date="2020-09" db="EMBL/GenBank/DDBJ databases">
        <authorList>
            <person name="Sun Q."/>
            <person name="Ohkuma M."/>
        </authorList>
    </citation>
    <scope>NUCLEOTIDE SEQUENCE</scope>
    <source>
        <strain evidence="2">JCM 4646</strain>
    </source>
</reference>
<name>A0A919KRQ4_9ACTN</name>
<sequence length="96" mass="10544">MWLHPNVKAEVDSGCAGLARDLPGQAGAPPWKPAADAGPFERNFHDHARCRRSQRRIAVEHANAEAEEWRSLQRRTGIPEPDRQASTSQALSCGCS</sequence>
<dbReference type="EMBL" id="BNBO01000012">
    <property type="protein sequence ID" value="GHH69641.1"/>
    <property type="molecule type" value="Genomic_DNA"/>
</dbReference>
<protein>
    <submittedName>
        <fullName evidence="2">Uncharacterized protein</fullName>
    </submittedName>
</protein>
<gene>
    <name evidence="2" type="ORF">GCM10018781_28440</name>
</gene>
<dbReference type="Proteomes" id="UP000617734">
    <property type="component" value="Unassembled WGS sequence"/>
</dbReference>
<keyword evidence="3" id="KW-1185">Reference proteome</keyword>
<feature type="region of interest" description="Disordered" evidence="1">
    <location>
        <begin position="63"/>
        <end position="96"/>
    </location>
</feature>